<protein>
    <recommendedName>
        <fullName evidence="8">Reverse transcriptase</fullName>
    </recommendedName>
</protein>
<proteinExistence type="predicted"/>
<comment type="caution">
    <text evidence="6">The sequence shown here is derived from an EMBL/GenBank/DDBJ whole genome shotgun (WGS) entry which is preliminary data.</text>
</comment>
<evidence type="ECO:0008006" key="8">
    <source>
        <dbReference type="Google" id="ProtNLM"/>
    </source>
</evidence>
<evidence type="ECO:0000259" key="5">
    <source>
        <dbReference type="PROSITE" id="PS50879"/>
    </source>
</evidence>
<dbReference type="GO" id="GO:0003676">
    <property type="term" value="F:nucleic acid binding"/>
    <property type="evidence" value="ECO:0007669"/>
    <property type="project" value="InterPro"/>
</dbReference>
<dbReference type="Gene3D" id="3.60.10.10">
    <property type="entry name" value="Endonuclease/exonuclease/phosphatase"/>
    <property type="match status" value="1"/>
</dbReference>
<dbReference type="PROSITE" id="PS50878">
    <property type="entry name" value="RT_POL"/>
    <property type="match status" value="1"/>
</dbReference>
<dbReference type="PROSITE" id="PS50158">
    <property type="entry name" value="ZF_CCHC"/>
    <property type="match status" value="1"/>
</dbReference>
<dbReference type="GO" id="GO:0008270">
    <property type="term" value="F:zinc ion binding"/>
    <property type="evidence" value="ECO:0007669"/>
    <property type="project" value="UniProtKB-KW"/>
</dbReference>
<evidence type="ECO:0000259" key="3">
    <source>
        <dbReference type="PROSITE" id="PS50158"/>
    </source>
</evidence>
<keyword evidence="1" id="KW-0479">Metal-binding</keyword>
<dbReference type="InterPro" id="IPR005135">
    <property type="entry name" value="Endo/exonuclease/phosphatase"/>
</dbReference>
<name>A0A9W9XJD7_9EURO</name>
<dbReference type="PROSITE" id="PS50879">
    <property type="entry name" value="RNASE_H_1"/>
    <property type="match status" value="1"/>
</dbReference>
<dbReference type="CDD" id="cd09276">
    <property type="entry name" value="Rnase_HI_RT_non_LTR"/>
    <property type="match status" value="1"/>
</dbReference>
<dbReference type="SUPFAM" id="SSF53098">
    <property type="entry name" value="Ribonuclease H-like"/>
    <property type="match status" value="1"/>
</dbReference>
<evidence type="ECO:0000256" key="2">
    <source>
        <dbReference type="SAM" id="MobiDB-lite"/>
    </source>
</evidence>
<dbReference type="Proteomes" id="UP001149954">
    <property type="component" value="Unassembled WGS sequence"/>
</dbReference>
<dbReference type="EMBL" id="JAPWDS010000006">
    <property type="protein sequence ID" value="KAJ5493710.1"/>
    <property type="molecule type" value="Genomic_DNA"/>
</dbReference>
<dbReference type="Pfam" id="PF00075">
    <property type="entry name" value="RNase_H"/>
    <property type="match status" value="1"/>
</dbReference>
<feature type="domain" description="RNase H type-1" evidence="5">
    <location>
        <begin position="1360"/>
        <end position="1507"/>
    </location>
</feature>
<dbReference type="Pfam" id="PF00078">
    <property type="entry name" value="RVT_1"/>
    <property type="match status" value="1"/>
</dbReference>
<feature type="domain" description="Reverse transcriptase" evidence="4">
    <location>
        <begin position="888"/>
        <end position="1144"/>
    </location>
</feature>
<gene>
    <name evidence="6" type="ORF">N7463_009797</name>
</gene>
<dbReference type="InterPro" id="IPR002156">
    <property type="entry name" value="RNaseH_domain"/>
</dbReference>
<dbReference type="PANTHER" id="PTHR33481:SF1">
    <property type="entry name" value="ENDONUCLEASE_EXONUCLEASE_PHOSPHATASE DOMAIN-CONTAINING PROTEIN-RELATED"/>
    <property type="match status" value="1"/>
</dbReference>
<dbReference type="InterPro" id="IPR043502">
    <property type="entry name" value="DNA/RNA_pol_sf"/>
</dbReference>
<evidence type="ECO:0000259" key="4">
    <source>
        <dbReference type="PROSITE" id="PS50878"/>
    </source>
</evidence>
<dbReference type="InterPro" id="IPR000477">
    <property type="entry name" value="RT_dom"/>
</dbReference>
<sequence length="1676" mass="188999">MADPHAGGPEPPRTTTPGTTTTGALDNLNPTTAPRTRRQTRPSDGHTTAARSNFETASAGDTNGRVTTREIWRLIDSLRETIAYQTELIQSTKNELLEVKHDQHVLHTQNEKLHEEVRALRAQIDALPSSSLAAKSWATVAASHPPPQQNHQRPEKDQNCIRISTQRSYVDPRDNDNSEQNTFGRYLPTETANTHIRTALLSTPPTQDAQVAGVGTTKTGYVIRFKDPASAEAARKNSEWLNELGNNTKLVKPRFGVVVHRTPTEDFDLENANAQAIEKITEENDLTGRGFRIEEIAWLKKKDKALGKFASLGIWFDTAEGTDFILENGFIVGQRFIGSVERCELKRKRCFRCQRFGHFAWSCKETPRCGHCAGQHERERCPPGVRARCLDCGETNLRILQLNIMKSGPRMEALINDHQSQDLDVLLIQEPSITTYQTHVNHSAWRLYRPTTETDAGRFRSLIYVNRKASTSSHRQIACDHPDVTAIKIWTAESQFLIFSVYLSCVPLFTPNEASAELALTAIQNTIISNNQEDQRITTVILSGDFNRHHPAWGTNHIQPQFIEDASELINFFQTHGLHGCLPRGTATFWPLNDPGKSTTIDQTVTNRPEQLIKCHLYHENYGSDHRATYSEWNLRPRRQPAAKAKKAYDRADWAKIAEDVLRQIGPWKEVKTRPALDEVVERLTEATATAVDRYTPDLRPSPYSKRWFTPDLKIQQTEVNYLRRKWQESCAELGRHDARSTTLFQEMQQKRRIWTRTIEKVKASHWKQFLDEAGEGKLWKAAIYTKPREAWGCIPALHVGTNELTENKEKAQAFLDAFFPKMDEPDEDSLTRAPLELPWQPITELEIQRSLKSAKGSTAPGEDGVPTLVWKQLWGYLKHYITGIFTASISLGYHPKRWRCAKIVVLQKPKKPDYSVPGAYRPISLLNTLGKLLEAVMARRLSYLAEKHGLLPDTQFGGRPGRTTEQALLVLSNAIDRAWYKHKVVTLVAFDLKGALNGVNKVSLDACLRARRIPTVARKWIASFMSDRHASIGFDDFRTEVTPLANAGLAQGSPLSPILFAFFNSDLVDQPVTFHGGASAFIDDYFRWRVGRSAEDNLAKIQSEDIPRIEAWARQTGSCFAAEKTELIHITRKRSQQLQGQVVMNGKTIEASPTAKLLGVGFDQELRWKEHVQQAIKRAIKVSIALGGLRHLRPEQMRQLYQAFVMPVVDYASTIWYDPLRDKTHLRHLNTVQRTALIRILSDFRTVATTTLEVEAHVLPTHLRLRHRAQNTIASLHTLPRDHPIWDTLRRAQKRRNNIGSYARFPLAEALKTMDLVRLDELETIDPRPLPPWRAEPFTEIEIGSDRESATERAGSVRSMSTIVVYSDASGREDHLGAAAVALGNNLEVIESQQVQVGPMDRWSVHVAELIGIFYAVSIVFKISNQWPRTEHKGKTTATILCDSRSALQAIQNPGNKSGQCITHAILQAATEVQAKGIALRLQWIPGHCDNPGNDAADRLAKDAASPGKTHPFRPLLTRTKALIRDNIRAQWKREWESSTKGGHLRKIDSTLPAAYTRKLYGNLPRGRAYLLTQLRTGHNWLSTFRNAIGFRDDDHCACGAQETVTHVLVDCPKLQELRRELRMKVGDAFNSISSLLGGSKEGERGKPDTVSRTKTVNAVLDFAEASQRFQSRAP</sequence>
<dbReference type="InterPro" id="IPR001878">
    <property type="entry name" value="Znf_CCHC"/>
</dbReference>
<organism evidence="6 7">
    <name type="scientific">Penicillium fimorum</name>
    <dbReference type="NCBI Taxonomy" id="1882269"/>
    <lineage>
        <taxon>Eukaryota</taxon>
        <taxon>Fungi</taxon>
        <taxon>Dikarya</taxon>
        <taxon>Ascomycota</taxon>
        <taxon>Pezizomycotina</taxon>
        <taxon>Eurotiomycetes</taxon>
        <taxon>Eurotiomycetidae</taxon>
        <taxon>Eurotiales</taxon>
        <taxon>Aspergillaceae</taxon>
        <taxon>Penicillium</taxon>
    </lineage>
</organism>
<dbReference type="SUPFAM" id="SSF56219">
    <property type="entry name" value="DNase I-like"/>
    <property type="match status" value="1"/>
</dbReference>
<dbReference type="GO" id="GO:0004523">
    <property type="term" value="F:RNA-DNA hybrid ribonuclease activity"/>
    <property type="evidence" value="ECO:0007669"/>
    <property type="project" value="InterPro"/>
</dbReference>
<keyword evidence="1" id="KW-0863">Zinc-finger</keyword>
<evidence type="ECO:0000313" key="6">
    <source>
        <dbReference type="EMBL" id="KAJ5493710.1"/>
    </source>
</evidence>
<keyword evidence="1" id="KW-0862">Zinc</keyword>
<dbReference type="OrthoDB" id="4368687at2759"/>
<dbReference type="Pfam" id="PF14529">
    <property type="entry name" value="Exo_endo_phos_2"/>
    <property type="match status" value="1"/>
</dbReference>
<evidence type="ECO:0000313" key="7">
    <source>
        <dbReference type="Proteomes" id="UP001149954"/>
    </source>
</evidence>
<dbReference type="PANTHER" id="PTHR33481">
    <property type="entry name" value="REVERSE TRANSCRIPTASE"/>
    <property type="match status" value="1"/>
</dbReference>
<dbReference type="InterPro" id="IPR036397">
    <property type="entry name" value="RNaseH_sf"/>
</dbReference>
<feature type="domain" description="CCHC-type" evidence="3">
    <location>
        <begin position="349"/>
        <end position="365"/>
    </location>
</feature>
<reference evidence="6" key="1">
    <citation type="submission" date="2022-12" db="EMBL/GenBank/DDBJ databases">
        <authorList>
            <person name="Petersen C."/>
        </authorList>
    </citation>
    <scope>NUCLEOTIDE SEQUENCE</scope>
    <source>
        <strain evidence="6">IBT 29495</strain>
    </source>
</reference>
<dbReference type="SUPFAM" id="SSF56672">
    <property type="entry name" value="DNA/RNA polymerases"/>
    <property type="match status" value="1"/>
</dbReference>
<feature type="compositionally biased region" description="Polar residues" evidence="2">
    <location>
        <begin position="45"/>
        <end position="62"/>
    </location>
</feature>
<feature type="region of interest" description="Disordered" evidence="2">
    <location>
        <begin position="1"/>
        <end position="62"/>
    </location>
</feature>
<dbReference type="Gene3D" id="3.30.420.10">
    <property type="entry name" value="Ribonuclease H-like superfamily/Ribonuclease H"/>
    <property type="match status" value="1"/>
</dbReference>
<keyword evidence="7" id="KW-1185">Reference proteome</keyword>
<accession>A0A9W9XJD7</accession>
<dbReference type="InterPro" id="IPR012337">
    <property type="entry name" value="RNaseH-like_sf"/>
</dbReference>
<dbReference type="CDD" id="cd01650">
    <property type="entry name" value="RT_nLTR_like"/>
    <property type="match status" value="1"/>
</dbReference>
<reference evidence="6" key="2">
    <citation type="journal article" date="2023" name="IMA Fungus">
        <title>Comparative genomic study of the Penicillium genus elucidates a diverse pangenome and 15 lateral gene transfer events.</title>
        <authorList>
            <person name="Petersen C."/>
            <person name="Sorensen T."/>
            <person name="Nielsen M.R."/>
            <person name="Sondergaard T.E."/>
            <person name="Sorensen J.L."/>
            <person name="Fitzpatrick D.A."/>
            <person name="Frisvad J.C."/>
            <person name="Nielsen K.L."/>
        </authorList>
    </citation>
    <scope>NUCLEOTIDE SEQUENCE</scope>
    <source>
        <strain evidence="6">IBT 29495</strain>
    </source>
</reference>
<dbReference type="InterPro" id="IPR036691">
    <property type="entry name" value="Endo/exonu/phosph_ase_sf"/>
</dbReference>
<evidence type="ECO:0000256" key="1">
    <source>
        <dbReference type="PROSITE-ProRule" id="PRU00047"/>
    </source>
</evidence>